<evidence type="ECO:0000256" key="9">
    <source>
        <dbReference type="SAM" id="MobiDB-lite"/>
    </source>
</evidence>
<evidence type="ECO:0000256" key="6">
    <source>
        <dbReference type="ARBA" id="ARBA00023242"/>
    </source>
</evidence>
<name>A0A1S2XZU8_CICAR</name>
<dbReference type="PROSITE" id="PS51017">
    <property type="entry name" value="CCT"/>
    <property type="match status" value="1"/>
</dbReference>
<reference evidence="13" key="2">
    <citation type="submission" date="2025-08" db="UniProtKB">
        <authorList>
            <consortium name="RefSeq"/>
        </authorList>
    </citation>
    <scope>IDENTIFICATION</scope>
    <source>
        <tissue evidence="13">Etiolated seedlings</tissue>
    </source>
</reference>
<dbReference type="InterPro" id="IPR052453">
    <property type="entry name" value="CONSTANS-like_ZF"/>
</dbReference>
<dbReference type="OrthoDB" id="153872at2759"/>
<evidence type="ECO:0000259" key="10">
    <source>
        <dbReference type="PROSITE" id="PS50119"/>
    </source>
</evidence>
<protein>
    <submittedName>
        <fullName evidence="13">Zinc finger protein CONSTANS-LIKE 16</fullName>
    </submittedName>
</protein>
<evidence type="ECO:0000256" key="8">
    <source>
        <dbReference type="PROSITE-ProRule" id="PRU00357"/>
    </source>
</evidence>
<dbReference type="PANTHER" id="PTHR31874">
    <property type="entry name" value="CCT MOTIF FAMILY PROTEIN, EXPRESSED"/>
    <property type="match status" value="1"/>
</dbReference>
<dbReference type="GO" id="GO:0008270">
    <property type="term" value="F:zinc ion binding"/>
    <property type="evidence" value="ECO:0007669"/>
    <property type="project" value="UniProtKB-KW"/>
</dbReference>
<evidence type="ECO:0000256" key="7">
    <source>
        <dbReference type="PROSITE-ProRule" id="PRU00024"/>
    </source>
</evidence>
<reference evidence="12" key="1">
    <citation type="journal article" date="2013" name="Nat. Biotechnol.">
        <title>Draft genome sequence of chickpea (Cicer arietinum) provides a resource for trait improvement.</title>
        <authorList>
            <person name="Varshney R.K."/>
            <person name="Song C."/>
            <person name="Saxena R.K."/>
            <person name="Azam S."/>
            <person name="Yu S."/>
            <person name="Sharpe A.G."/>
            <person name="Cannon S."/>
            <person name="Baek J."/>
            <person name="Rosen B.D."/>
            <person name="Tar'an B."/>
            <person name="Millan T."/>
            <person name="Zhang X."/>
            <person name="Ramsay L.D."/>
            <person name="Iwata A."/>
            <person name="Wang Y."/>
            <person name="Nelson W."/>
            <person name="Farmer A.D."/>
            <person name="Gaur P.M."/>
            <person name="Soderlund C."/>
            <person name="Penmetsa R.V."/>
            <person name="Xu C."/>
            <person name="Bharti A.K."/>
            <person name="He W."/>
            <person name="Winter P."/>
            <person name="Zhao S."/>
            <person name="Hane J.K."/>
            <person name="Carrasquilla-Garcia N."/>
            <person name="Condie J.A."/>
            <person name="Upadhyaya H.D."/>
            <person name="Luo M.C."/>
            <person name="Thudi M."/>
            <person name="Gowda C.L."/>
            <person name="Singh N.P."/>
            <person name="Lichtenzveig J."/>
            <person name="Gali K.K."/>
            <person name="Rubio J."/>
            <person name="Nadarajan N."/>
            <person name="Dolezel J."/>
            <person name="Bansal K.C."/>
            <person name="Xu X."/>
            <person name="Edwards D."/>
            <person name="Zhang G."/>
            <person name="Kahl G."/>
            <person name="Gil J."/>
            <person name="Singh K.B."/>
            <person name="Datta S.K."/>
            <person name="Jackson S.A."/>
            <person name="Wang J."/>
            <person name="Cook D.R."/>
        </authorList>
    </citation>
    <scope>NUCLEOTIDE SEQUENCE [LARGE SCALE GENOMIC DNA]</scope>
    <source>
        <strain evidence="12">cv. CDC Frontier</strain>
    </source>
</reference>
<feature type="domain" description="CCT" evidence="11">
    <location>
        <begin position="391"/>
        <end position="433"/>
    </location>
</feature>
<organism evidence="12 13">
    <name type="scientific">Cicer arietinum</name>
    <name type="common">Chickpea</name>
    <name type="synonym">Garbanzo</name>
    <dbReference type="NCBI Taxonomy" id="3827"/>
    <lineage>
        <taxon>Eukaryota</taxon>
        <taxon>Viridiplantae</taxon>
        <taxon>Streptophyta</taxon>
        <taxon>Embryophyta</taxon>
        <taxon>Tracheophyta</taxon>
        <taxon>Spermatophyta</taxon>
        <taxon>Magnoliopsida</taxon>
        <taxon>eudicotyledons</taxon>
        <taxon>Gunneridae</taxon>
        <taxon>Pentapetalae</taxon>
        <taxon>rosids</taxon>
        <taxon>fabids</taxon>
        <taxon>Fabales</taxon>
        <taxon>Fabaceae</taxon>
        <taxon>Papilionoideae</taxon>
        <taxon>50 kb inversion clade</taxon>
        <taxon>NPAAA clade</taxon>
        <taxon>Hologalegina</taxon>
        <taxon>IRL clade</taxon>
        <taxon>Cicereae</taxon>
        <taxon>Cicer</taxon>
    </lineage>
</organism>
<dbReference type="InterPro" id="IPR010402">
    <property type="entry name" value="CCT_domain"/>
</dbReference>
<dbReference type="GeneID" id="101499877"/>
<dbReference type="Pfam" id="PF06203">
    <property type="entry name" value="CCT"/>
    <property type="match status" value="1"/>
</dbReference>
<dbReference type="RefSeq" id="XP_004497095.1">
    <property type="nucleotide sequence ID" value="XM_004497038.3"/>
</dbReference>
<evidence type="ECO:0000256" key="2">
    <source>
        <dbReference type="ARBA" id="ARBA00010024"/>
    </source>
</evidence>
<dbReference type="CDD" id="cd19821">
    <property type="entry name" value="Bbox1_BBX-like"/>
    <property type="match status" value="1"/>
</dbReference>
<dbReference type="Pfam" id="PF00643">
    <property type="entry name" value="zf-B_box"/>
    <property type="match status" value="1"/>
</dbReference>
<dbReference type="GO" id="GO:0006355">
    <property type="term" value="P:regulation of DNA-templated transcription"/>
    <property type="evidence" value="ECO:0007669"/>
    <property type="project" value="TreeGrafter"/>
</dbReference>
<dbReference type="PROSITE" id="PS50119">
    <property type="entry name" value="ZF_BBOX"/>
    <property type="match status" value="1"/>
</dbReference>
<evidence type="ECO:0000313" key="12">
    <source>
        <dbReference type="Proteomes" id="UP000087171"/>
    </source>
</evidence>
<dbReference type="InterPro" id="IPR049808">
    <property type="entry name" value="CONSTANS-like_Bbox1"/>
</dbReference>
<dbReference type="InterPro" id="IPR000315">
    <property type="entry name" value="Znf_B-box"/>
</dbReference>
<sequence>MTKNVANAVGGKTARACDNCITKRARWYCAADDAFLCQACDSSVHSANSLARRHERVRLKTASYKSTGSGSGSGEFINCGPSWHHGFTKKARTPRHGKQYSASTTLQTTKSSSPGRKNYNPFHLVPEMGFDEVNSISHEDNEAQLLYRVPIFDPFVVELCTSPRSEGGPGAVVVTSAFASDVNTSENKVQLGGDSNYEMENFHGILPSDIELAEFAADVESLLGRGLENECIGMEELGLVDTKREVYSEGKVKVEDEESHEVVVLEGYKIEGDNIEMGKESSFELNFDYDDSNETSEEVKEKVELEIGKCGEQNENNNNKGKRKISLQLDYDAVIIAWDGRKCPWTTGDKPNLDADETWPDCTGSCGTEVLYPYGELGGYECHPVMADGGREARVSRYREKRRTRLFSKKIRYEVRKLNAEKRPRMKGRFVKRASFAVPTFPLLK</sequence>
<dbReference type="eggNOG" id="KOG1601">
    <property type="taxonomic scope" value="Eukaryota"/>
</dbReference>
<keyword evidence="3" id="KW-0479">Metal-binding</keyword>
<feature type="domain" description="B box-type" evidence="10">
    <location>
        <begin position="12"/>
        <end position="59"/>
    </location>
</feature>
<comment type="subcellular location">
    <subcellularLocation>
        <location evidence="1 8">Nucleus</location>
    </subcellularLocation>
</comment>
<dbReference type="Proteomes" id="UP000087171">
    <property type="component" value="Chromosome Ca4"/>
</dbReference>
<evidence type="ECO:0000256" key="1">
    <source>
        <dbReference type="ARBA" id="ARBA00004123"/>
    </source>
</evidence>
<dbReference type="AlphaFoldDB" id="A0A1S2XZU8"/>
<evidence type="ECO:0000313" key="13">
    <source>
        <dbReference type="RefSeq" id="XP_004497095.1"/>
    </source>
</evidence>
<dbReference type="KEGG" id="cam:101499877"/>
<keyword evidence="12" id="KW-1185">Reference proteome</keyword>
<dbReference type="PaxDb" id="3827-XP_004497095.1"/>
<dbReference type="PANTHER" id="PTHR31874:SF1">
    <property type="entry name" value="ZINC FINGER PROTEIN CONSTANS-LIKE 6"/>
    <property type="match status" value="1"/>
</dbReference>
<evidence type="ECO:0000256" key="4">
    <source>
        <dbReference type="ARBA" id="ARBA00022771"/>
    </source>
</evidence>
<gene>
    <name evidence="13" type="primary">LOC101499877</name>
</gene>
<dbReference type="SMART" id="SM00336">
    <property type="entry name" value="BBOX"/>
    <property type="match status" value="1"/>
</dbReference>
<evidence type="ECO:0000256" key="3">
    <source>
        <dbReference type="ARBA" id="ARBA00022723"/>
    </source>
</evidence>
<evidence type="ECO:0000259" key="11">
    <source>
        <dbReference type="PROSITE" id="PS51017"/>
    </source>
</evidence>
<keyword evidence="4 7" id="KW-0863">Zinc-finger</keyword>
<keyword evidence="5" id="KW-0862">Zinc</keyword>
<feature type="region of interest" description="Disordered" evidence="9">
    <location>
        <begin position="90"/>
        <end position="117"/>
    </location>
</feature>
<feature type="compositionally biased region" description="Polar residues" evidence="9">
    <location>
        <begin position="100"/>
        <end position="115"/>
    </location>
</feature>
<accession>A0A1S2XZU8</accession>
<proteinExistence type="inferred from homology"/>
<dbReference type="SMR" id="A0A1S2XZU8"/>
<comment type="similarity">
    <text evidence="2">Belongs to the CONSTANS family.</text>
</comment>
<keyword evidence="6 8" id="KW-0539">Nucleus</keyword>
<evidence type="ECO:0000256" key="5">
    <source>
        <dbReference type="ARBA" id="ARBA00022833"/>
    </source>
</evidence>
<dbReference type="GO" id="GO:0005634">
    <property type="term" value="C:nucleus"/>
    <property type="evidence" value="ECO:0007669"/>
    <property type="project" value="UniProtKB-SubCell"/>
</dbReference>